<dbReference type="Gene3D" id="3.10.129.10">
    <property type="entry name" value="Hotdog Thioesterase"/>
    <property type="match status" value="1"/>
</dbReference>
<dbReference type="InterPro" id="IPR052342">
    <property type="entry name" value="MCH/BMMD"/>
</dbReference>
<dbReference type="PANTHER" id="PTHR43664:SF1">
    <property type="entry name" value="BETA-METHYLMALYL-COA DEHYDRATASE"/>
    <property type="match status" value="1"/>
</dbReference>
<dbReference type="RefSeq" id="WP_271277767.1">
    <property type="nucleotide sequence ID" value="NZ_BAABFD010000014.1"/>
</dbReference>
<name>A0ABT4T1Y8_9ACTN</name>
<dbReference type="InterPro" id="IPR029069">
    <property type="entry name" value="HotDog_dom_sf"/>
</dbReference>
<keyword evidence="4" id="KW-1185">Reference proteome</keyword>
<dbReference type="EMBL" id="JAPNUD010000069">
    <property type="protein sequence ID" value="MDA0643516.1"/>
    <property type="molecule type" value="Genomic_DNA"/>
</dbReference>
<dbReference type="SUPFAM" id="SSF54637">
    <property type="entry name" value="Thioesterase/thiol ester dehydrase-isomerase"/>
    <property type="match status" value="1"/>
</dbReference>
<sequence>MSSALTGYPETGQKISTTAITITESHVVSWASLTGDWLPIHTDREYAARSRFGERIAHGPLTLAMALGLSTRSQVIDGDRTTAWLGLNDLRALAPVLIGDTIRAVVEVTEARPAKREGQFVVTLSYRVVNQREEDVMTFTSILLMSAEAP</sequence>
<evidence type="ECO:0000313" key="4">
    <source>
        <dbReference type="Proteomes" id="UP001212498"/>
    </source>
</evidence>
<evidence type="ECO:0000313" key="3">
    <source>
        <dbReference type="EMBL" id="MDA0643516.1"/>
    </source>
</evidence>
<dbReference type="InterPro" id="IPR002539">
    <property type="entry name" value="MaoC-like_dom"/>
</dbReference>
<feature type="domain" description="MaoC-like" evidence="2">
    <location>
        <begin position="11"/>
        <end position="124"/>
    </location>
</feature>
<evidence type="ECO:0000256" key="1">
    <source>
        <dbReference type="ARBA" id="ARBA00005254"/>
    </source>
</evidence>
<comment type="similarity">
    <text evidence="1">Belongs to the enoyl-CoA hydratase/isomerase family.</text>
</comment>
<comment type="caution">
    <text evidence="3">The sequence shown here is derived from an EMBL/GenBank/DDBJ whole genome shotgun (WGS) entry which is preliminary data.</text>
</comment>
<gene>
    <name evidence="3" type="ORF">OUY24_23045</name>
</gene>
<dbReference type="Pfam" id="PF01575">
    <property type="entry name" value="MaoC_dehydratas"/>
    <property type="match status" value="1"/>
</dbReference>
<evidence type="ECO:0000259" key="2">
    <source>
        <dbReference type="Pfam" id="PF01575"/>
    </source>
</evidence>
<reference evidence="3 4" key="1">
    <citation type="submission" date="2022-11" db="EMBL/GenBank/DDBJ databases">
        <title>Nonomuraea corallina sp. nov., a new species of the genus Nonomuraea isolated from sea side sediment in Thai sea.</title>
        <authorList>
            <person name="Ngamcharungchit C."/>
            <person name="Matsumoto A."/>
            <person name="Suriyachadkun C."/>
            <person name="Panbangred W."/>
            <person name="Inahashi Y."/>
            <person name="Intra B."/>
        </authorList>
    </citation>
    <scope>NUCLEOTIDE SEQUENCE [LARGE SCALE GENOMIC DNA]</scope>
    <source>
        <strain evidence="3 4">DSM 43553</strain>
    </source>
</reference>
<organism evidence="3 4">
    <name type="scientific">Nonomuraea ferruginea</name>
    <dbReference type="NCBI Taxonomy" id="46174"/>
    <lineage>
        <taxon>Bacteria</taxon>
        <taxon>Bacillati</taxon>
        <taxon>Actinomycetota</taxon>
        <taxon>Actinomycetes</taxon>
        <taxon>Streptosporangiales</taxon>
        <taxon>Streptosporangiaceae</taxon>
        <taxon>Nonomuraea</taxon>
    </lineage>
</organism>
<proteinExistence type="inferred from homology"/>
<dbReference type="PANTHER" id="PTHR43664">
    <property type="entry name" value="MONOAMINE OXIDASE-RELATED"/>
    <property type="match status" value="1"/>
</dbReference>
<dbReference type="Proteomes" id="UP001212498">
    <property type="component" value="Unassembled WGS sequence"/>
</dbReference>
<protein>
    <submittedName>
        <fullName evidence="3">MaoC/PaaZ C-terminal domain-containing protein</fullName>
    </submittedName>
</protein>
<accession>A0ABT4T1Y8</accession>